<dbReference type="NCBIfam" id="TIGR01525">
    <property type="entry name" value="ATPase-IB_hvy"/>
    <property type="match status" value="1"/>
</dbReference>
<evidence type="ECO:0000256" key="9">
    <source>
        <dbReference type="ARBA" id="ARBA00023136"/>
    </source>
</evidence>
<feature type="transmembrane region" description="Helical" evidence="10">
    <location>
        <begin position="139"/>
        <end position="156"/>
    </location>
</feature>
<dbReference type="SUPFAM" id="SSF81653">
    <property type="entry name" value="Calcium ATPase, transduction domain A"/>
    <property type="match status" value="1"/>
</dbReference>
<feature type="transmembrane region" description="Helical" evidence="10">
    <location>
        <begin position="737"/>
        <end position="755"/>
    </location>
</feature>
<feature type="transmembrane region" description="Helical" evidence="10">
    <location>
        <begin position="401"/>
        <end position="428"/>
    </location>
</feature>
<dbReference type="InterPro" id="IPR036412">
    <property type="entry name" value="HAD-like_sf"/>
</dbReference>
<dbReference type="InterPro" id="IPR023299">
    <property type="entry name" value="ATPase_P-typ_cyto_dom_N"/>
</dbReference>
<dbReference type="SUPFAM" id="SSF56784">
    <property type="entry name" value="HAD-like"/>
    <property type="match status" value="1"/>
</dbReference>
<evidence type="ECO:0000256" key="5">
    <source>
        <dbReference type="ARBA" id="ARBA00022741"/>
    </source>
</evidence>
<dbReference type="SUPFAM" id="SSF81665">
    <property type="entry name" value="Calcium ATPase, transmembrane domain M"/>
    <property type="match status" value="1"/>
</dbReference>
<dbReference type="SFLD" id="SFLDF00027">
    <property type="entry name" value="p-type_atpase"/>
    <property type="match status" value="1"/>
</dbReference>
<accession>A0A936NBF5</accession>
<dbReference type="Proteomes" id="UP000727993">
    <property type="component" value="Unassembled WGS sequence"/>
</dbReference>
<keyword evidence="8 10" id="KW-1133">Transmembrane helix</keyword>
<dbReference type="InterPro" id="IPR023298">
    <property type="entry name" value="ATPase_P-typ_TM_dom_sf"/>
</dbReference>
<comment type="subcellular location">
    <subcellularLocation>
        <location evidence="1">Cell membrane</location>
        <topology evidence="1">Multi-pass membrane protein</topology>
    </subcellularLocation>
</comment>
<dbReference type="InterPro" id="IPR044492">
    <property type="entry name" value="P_typ_ATPase_HD_dom"/>
</dbReference>
<dbReference type="InterPro" id="IPR059000">
    <property type="entry name" value="ATPase_P-type_domA"/>
</dbReference>
<keyword evidence="6 10" id="KW-0067">ATP-binding</keyword>
<keyword evidence="3 10" id="KW-0812">Transmembrane</keyword>
<evidence type="ECO:0000256" key="4">
    <source>
        <dbReference type="ARBA" id="ARBA00022723"/>
    </source>
</evidence>
<evidence type="ECO:0000256" key="8">
    <source>
        <dbReference type="ARBA" id="ARBA00022989"/>
    </source>
</evidence>
<feature type="transmembrane region" description="Helical" evidence="10">
    <location>
        <begin position="373"/>
        <end position="395"/>
    </location>
</feature>
<dbReference type="PROSITE" id="PS50846">
    <property type="entry name" value="HMA_2"/>
    <property type="match status" value="1"/>
</dbReference>
<dbReference type="Gene3D" id="3.40.50.1000">
    <property type="entry name" value="HAD superfamily/HAD-like"/>
    <property type="match status" value="1"/>
</dbReference>
<dbReference type="InterPro" id="IPR023214">
    <property type="entry name" value="HAD_sf"/>
</dbReference>
<dbReference type="SFLD" id="SFLDG00002">
    <property type="entry name" value="C1.7:_P-type_atpase_like"/>
    <property type="match status" value="1"/>
</dbReference>
<keyword evidence="5 10" id="KW-0547">Nucleotide-binding</keyword>
<gene>
    <name evidence="13" type="ORF">IPN02_10370</name>
</gene>
<evidence type="ECO:0000256" key="3">
    <source>
        <dbReference type="ARBA" id="ARBA00022692"/>
    </source>
</evidence>
<name>A0A936NBF5_9ACTN</name>
<dbReference type="GO" id="GO:0043682">
    <property type="term" value="F:P-type divalent copper transporter activity"/>
    <property type="evidence" value="ECO:0007669"/>
    <property type="project" value="TreeGrafter"/>
</dbReference>
<dbReference type="Gene3D" id="3.30.70.100">
    <property type="match status" value="1"/>
</dbReference>
<dbReference type="PROSITE" id="PS01229">
    <property type="entry name" value="COF_2"/>
    <property type="match status" value="1"/>
</dbReference>
<evidence type="ECO:0000256" key="2">
    <source>
        <dbReference type="ARBA" id="ARBA00006024"/>
    </source>
</evidence>
<feature type="compositionally biased region" description="Polar residues" evidence="11">
    <location>
        <begin position="1"/>
        <end position="18"/>
    </location>
</feature>
<comment type="caution">
    <text evidence="13">The sequence shown here is derived from an EMBL/GenBank/DDBJ whole genome shotgun (WGS) entry which is preliminary data.</text>
</comment>
<dbReference type="Gene3D" id="3.40.1110.10">
    <property type="entry name" value="Calcium-transporting ATPase, cytoplasmic domain N"/>
    <property type="match status" value="1"/>
</dbReference>
<keyword evidence="9 10" id="KW-0472">Membrane</keyword>
<dbReference type="NCBIfam" id="TIGR01494">
    <property type="entry name" value="ATPase_P-type"/>
    <property type="match status" value="2"/>
</dbReference>
<dbReference type="GO" id="GO:0005507">
    <property type="term" value="F:copper ion binding"/>
    <property type="evidence" value="ECO:0007669"/>
    <property type="project" value="TreeGrafter"/>
</dbReference>
<feature type="transmembrane region" description="Helical" evidence="10">
    <location>
        <begin position="176"/>
        <end position="200"/>
    </location>
</feature>
<dbReference type="PROSITE" id="PS01047">
    <property type="entry name" value="HMA_1"/>
    <property type="match status" value="1"/>
</dbReference>
<feature type="transmembrane region" description="Helical" evidence="10">
    <location>
        <begin position="220"/>
        <end position="238"/>
    </location>
</feature>
<dbReference type="GO" id="GO:0005524">
    <property type="term" value="F:ATP binding"/>
    <property type="evidence" value="ECO:0007669"/>
    <property type="project" value="UniProtKB-UniRule"/>
</dbReference>
<dbReference type="Gene3D" id="2.70.150.10">
    <property type="entry name" value="Calcium-transporting ATPase, cytoplasmic transduction domain A"/>
    <property type="match status" value="1"/>
</dbReference>
<organism evidence="13 14">
    <name type="scientific">Candidatus Neomicrothrix subdominans</name>
    <dbReference type="NCBI Taxonomy" id="2954438"/>
    <lineage>
        <taxon>Bacteria</taxon>
        <taxon>Bacillati</taxon>
        <taxon>Actinomycetota</taxon>
        <taxon>Acidimicrobiia</taxon>
        <taxon>Acidimicrobiales</taxon>
        <taxon>Microthrixaceae</taxon>
        <taxon>Candidatus Neomicrothrix</taxon>
    </lineage>
</organism>
<dbReference type="InterPro" id="IPR018303">
    <property type="entry name" value="ATPase_P-typ_P_site"/>
</dbReference>
<evidence type="ECO:0000313" key="14">
    <source>
        <dbReference type="Proteomes" id="UP000727993"/>
    </source>
</evidence>
<protein>
    <submittedName>
        <fullName evidence="13">Copper-translocating P-type ATPase</fullName>
    </submittedName>
</protein>
<dbReference type="CDD" id="cd00371">
    <property type="entry name" value="HMA"/>
    <property type="match status" value="1"/>
</dbReference>
<dbReference type="InterPro" id="IPR006121">
    <property type="entry name" value="HMA_dom"/>
</dbReference>
<dbReference type="GO" id="GO:0055070">
    <property type="term" value="P:copper ion homeostasis"/>
    <property type="evidence" value="ECO:0007669"/>
    <property type="project" value="TreeGrafter"/>
</dbReference>
<dbReference type="EMBL" id="JADJZA010000007">
    <property type="protein sequence ID" value="MBK9297212.1"/>
    <property type="molecule type" value="Genomic_DNA"/>
</dbReference>
<evidence type="ECO:0000256" key="6">
    <source>
        <dbReference type="ARBA" id="ARBA00022840"/>
    </source>
</evidence>
<dbReference type="InterPro" id="IPR017969">
    <property type="entry name" value="Heavy-metal-associated_CS"/>
</dbReference>
<evidence type="ECO:0000259" key="12">
    <source>
        <dbReference type="PROSITE" id="PS50846"/>
    </source>
</evidence>
<feature type="transmembrane region" description="Helical" evidence="10">
    <location>
        <begin position="761"/>
        <end position="779"/>
    </location>
</feature>
<dbReference type="InterPro" id="IPR036163">
    <property type="entry name" value="HMA_dom_sf"/>
</dbReference>
<dbReference type="AlphaFoldDB" id="A0A936NBF5"/>
<dbReference type="GO" id="GO:0005886">
    <property type="term" value="C:plasma membrane"/>
    <property type="evidence" value="ECO:0007669"/>
    <property type="project" value="UniProtKB-SubCell"/>
</dbReference>
<keyword evidence="4 10" id="KW-0479">Metal-binding</keyword>
<dbReference type="PRINTS" id="PR00120">
    <property type="entry name" value="HATPASE"/>
</dbReference>
<evidence type="ECO:0000256" key="10">
    <source>
        <dbReference type="RuleBase" id="RU362081"/>
    </source>
</evidence>
<dbReference type="Pfam" id="PF00122">
    <property type="entry name" value="E1-E2_ATPase"/>
    <property type="match status" value="1"/>
</dbReference>
<dbReference type="SFLD" id="SFLDS00003">
    <property type="entry name" value="Haloacid_Dehalogenase"/>
    <property type="match status" value="1"/>
</dbReference>
<dbReference type="PANTHER" id="PTHR43520:SF8">
    <property type="entry name" value="P-TYPE CU(+) TRANSPORTER"/>
    <property type="match status" value="1"/>
</dbReference>
<feature type="transmembrane region" description="Helical" evidence="10">
    <location>
        <begin position="115"/>
        <end position="133"/>
    </location>
</feature>
<reference evidence="13 14" key="1">
    <citation type="submission" date="2020-10" db="EMBL/GenBank/DDBJ databases">
        <title>Connecting structure to function with the recovery of over 1000 high-quality activated sludge metagenome-assembled genomes encoding full-length rRNA genes using long-read sequencing.</title>
        <authorList>
            <person name="Singleton C.M."/>
            <person name="Petriglieri F."/>
            <person name="Kristensen J.M."/>
            <person name="Kirkegaard R.H."/>
            <person name="Michaelsen T.Y."/>
            <person name="Andersen M.H."/>
            <person name="Karst S.M."/>
            <person name="Dueholm M.S."/>
            <person name="Nielsen P.H."/>
            <person name="Albertsen M."/>
        </authorList>
    </citation>
    <scope>NUCLEOTIDE SEQUENCE [LARGE SCALE GENOMIC DNA]</scope>
    <source>
        <strain evidence="13">Lyne_18-Q3-R50-59_MAXAC.006</strain>
    </source>
</reference>
<dbReference type="PRINTS" id="PR00119">
    <property type="entry name" value="CATATPASE"/>
</dbReference>
<dbReference type="CDD" id="cd02094">
    <property type="entry name" value="P-type_ATPase_Cu-like"/>
    <property type="match status" value="1"/>
</dbReference>
<dbReference type="FunFam" id="2.70.150.10:FF:000002">
    <property type="entry name" value="Copper-transporting ATPase 1, putative"/>
    <property type="match status" value="1"/>
</dbReference>
<dbReference type="SUPFAM" id="SSF55008">
    <property type="entry name" value="HMA, heavy metal-associated domain"/>
    <property type="match status" value="1"/>
</dbReference>
<feature type="region of interest" description="Disordered" evidence="11">
    <location>
        <begin position="1"/>
        <end position="20"/>
    </location>
</feature>
<sequence length="788" mass="80837">MTAPTVTTDTGASRSGTDAPTELAVTGMSCASCAARVESALNDRDGVTATVNYATSSAYISRGPDGPAVDELIAVVEGLGYGANPAPAAGDDLEAAAEAQDAEAAAHVADLKLRFWVSAALALPVMLISMIPAWQFRGWQWVVFALTTPVVVWGALPFHRATIINLRHRATTMDTLVSLGVIAAYAWSVWALFFGGAGMLGMTMNMSWLPADAGAGHHELYFEVAAVVPTFLLGGRWAEARAKRRAGSALRSLLRLGAQHANVLTDDGSEMTVPASAVKVGQSLIVRPGERIPTDGEVTVGTSTIDASLLTGESVPVEVVAGDHVTGATVNMSGRIEMIATEVGSDTQLARIARLVSEAQAGKADVQRLADRVSAVFVPIVLAIASVTLIAWLALGQPVDAAIAAAVAVLVIACPCALGLATPTALLVGTGRGSQLGLLISGPQVLEATRNIDTIVLDKTGTITEGKMALAEVVAAPGTDRGRLLALVGAAESGSEHPIAAAIAAGAREELGELPEVKSLTNRPGLGVEAVVNVAADAMIGRASTANSAPSGPEPTRVLVGRPSLLSDEALAWPDGLLDQAETLGAKGITVVAAGWDGQVRGLLSVADTVRPDSQRAIAALIDHDITPWMVTGDSKQVARAVARQVGIAPERVIAGVMPEDKVDIVARLQAEGQRVAMVGDGVNDAAALATAELGIAMGSGADVAMEASDLTIVSGALMGAVDAIRLSRSTLSTIKANLFWAFGYNVAAIPLAAVGLLTPLIGGLAMAASSVLVVLNSLRLRRFQPTR</sequence>
<evidence type="ECO:0000313" key="13">
    <source>
        <dbReference type="EMBL" id="MBK9297212.1"/>
    </source>
</evidence>
<dbReference type="GO" id="GO:0016887">
    <property type="term" value="F:ATP hydrolysis activity"/>
    <property type="evidence" value="ECO:0007669"/>
    <property type="project" value="InterPro"/>
</dbReference>
<dbReference type="Pfam" id="PF00702">
    <property type="entry name" value="Hydrolase"/>
    <property type="match status" value="1"/>
</dbReference>
<comment type="similarity">
    <text evidence="2 10">Belongs to the cation transport ATPase (P-type) (TC 3.A.3) family. Type IB subfamily.</text>
</comment>
<dbReference type="PANTHER" id="PTHR43520">
    <property type="entry name" value="ATP7, ISOFORM B"/>
    <property type="match status" value="1"/>
</dbReference>
<dbReference type="InterPro" id="IPR027256">
    <property type="entry name" value="P-typ_ATPase_IB"/>
</dbReference>
<dbReference type="InterPro" id="IPR001757">
    <property type="entry name" value="P_typ_ATPase"/>
</dbReference>
<keyword evidence="7" id="KW-1278">Translocase</keyword>
<proteinExistence type="inferred from homology"/>
<dbReference type="PROSITE" id="PS00154">
    <property type="entry name" value="ATPASE_E1_E2"/>
    <property type="match status" value="1"/>
</dbReference>
<dbReference type="Pfam" id="PF00403">
    <property type="entry name" value="HMA"/>
    <property type="match status" value="1"/>
</dbReference>
<feature type="domain" description="HMA" evidence="12">
    <location>
        <begin position="19"/>
        <end position="84"/>
    </location>
</feature>
<evidence type="ECO:0000256" key="11">
    <source>
        <dbReference type="SAM" id="MobiDB-lite"/>
    </source>
</evidence>
<evidence type="ECO:0000256" key="1">
    <source>
        <dbReference type="ARBA" id="ARBA00004651"/>
    </source>
</evidence>
<dbReference type="InterPro" id="IPR008250">
    <property type="entry name" value="ATPase_P-typ_transduc_dom_A_sf"/>
</dbReference>
<keyword evidence="10" id="KW-1003">Cell membrane</keyword>
<evidence type="ECO:0000256" key="7">
    <source>
        <dbReference type="ARBA" id="ARBA00022967"/>
    </source>
</evidence>